<comment type="similarity">
    <text evidence="1">Belongs to the PIGL family.</text>
</comment>
<dbReference type="Pfam" id="PF02585">
    <property type="entry name" value="PIG-L"/>
    <property type="match status" value="1"/>
</dbReference>
<dbReference type="Gene3D" id="3.40.50.10320">
    <property type="entry name" value="LmbE-like"/>
    <property type="match status" value="1"/>
</dbReference>
<dbReference type="EC" id="3.5.1.89" evidence="2"/>
<keyword evidence="3" id="KW-0732">Signal</keyword>
<evidence type="ECO:0000256" key="3">
    <source>
        <dbReference type="SAM" id="SignalP"/>
    </source>
</evidence>
<evidence type="ECO:0000256" key="1">
    <source>
        <dbReference type="ARBA" id="ARBA00006066"/>
    </source>
</evidence>
<dbReference type="InterPro" id="IPR003737">
    <property type="entry name" value="GlcNAc_PI_deacetylase-related"/>
</dbReference>
<dbReference type="AlphaFoldDB" id="A0A319B3X3"/>
<sequence>MMKTYSIWSTLAALGSFTLSSAKTLNFVAHEDDDLLFLSPDLIRDILSGEPLRTVFLTAGDAGMGSDYWSSREAGSRAAYARMAVASNNWDEDVIYVGDKTITLYTLQDDDDISLAFMHLPDGNMDGTGFGGTDQNDSLQKLWDGDIDVIRTIDGSGVEYTKDELLETIAALIDDFDPDEVKTGDYVNDFGDGDHSDHYATGYFVDNALQQSDSDADLTGYYGYPIQDMDVNLDDSDIEDKTNIFYEYAGYDTATCATDDACSSRPESAWLQREYEV</sequence>
<keyword evidence="5" id="KW-1185">Reference proteome</keyword>
<feature type="signal peptide" evidence="3">
    <location>
        <begin position="1"/>
        <end position="22"/>
    </location>
</feature>
<gene>
    <name evidence="4" type="ORF">BO88DRAFT_406311</name>
</gene>
<dbReference type="OrthoDB" id="203440at2759"/>
<protein>
    <recommendedName>
        <fullName evidence="2">N-acetylglucosaminylphosphatidylinositol deacetylase</fullName>
        <ecNumber evidence="2">3.5.1.89</ecNumber>
    </recommendedName>
</protein>
<dbReference type="GO" id="GO:0000225">
    <property type="term" value="F:N-acetylglucosaminylphosphatidylinositol deacetylase activity"/>
    <property type="evidence" value="ECO:0007669"/>
    <property type="project" value="UniProtKB-EC"/>
</dbReference>
<dbReference type="GO" id="GO:0005783">
    <property type="term" value="C:endoplasmic reticulum"/>
    <property type="evidence" value="ECO:0007669"/>
    <property type="project" value="TreeGrafter"/>
</dbReference>
<dbReference type="GeneID" id="37211713"/>
<proteinExistence type="inferred from homology"/>
<dbReference type="PANTHER" id="PTHR12993">
    <property type="entry name" value="N-ACETYLGLUCOSAMINYL-PHOSPHATIDYLINOSITOL DE-N-ACETYLASE-RELATED"/>
    <property type="match status" value="1"/>
</dbReference>
<organism evidence="4 5">
    <name type="scientific">Aspergillus vadensis (strain CBS 113365 / IMI 142717 / IBT 24658)</name>
    <dbReference type="NCBI Taxonomy" id="1448311"/>
    <lineage>
        <taxon>Eukaryota</taxon>
        <taxon>Fungi</taxon>
        <taxon>Dikarya</taxon>
        <taxon>Ascomycota</taxon>
        <taxon>Pezizomycotina</taxon>
        <taxon>Eurotiomycetes</taxon>
        <taxon>Eurotiomycetidae</taxon>
        <taxon>Eurotiales</taxon>
        <taxon>Aspergillaceae</taxon>
        <taxon>Aspergillus</taxon>
        <taxon>Aspergillus subgen. Circumdati</taxon>
    </lineage>
</organism>
<dbReference type="PANTHER" id="PTHR12993:SF23">
    <property type="entry name" value="N-ACETYLGLUCOSAMINYLPHOSPHATIDYLINOSITOL DEACETYLASE"/>
    <property type="match status" value="1"/>
</dbReference>
<name>A0A319B3X3_ASPVC</name>
<reference evidence="4" key="1">
    <citation type="submission" date="2016-12" db="EMBL/GenBank/DDBJ databases">
        <title>The genomes of Aspergillus section Nigri reveals drivers in fungal speciation.</title>
        <authorList>
            <consortium name="DOE Joint Genome Institute"/>
            <person name="Vesth T.C."/>
            <person name="Nybo J."/>
            <person name="Theobald S."/>
            <person name="Brandl J."/>
            <person name="Frisvad J.C."/>
            <person name="Nielsen K.F."/>
            <person name="Lyhne E.K."/>
            <person name="Kogle M.E."/>
            <person name="Kuo A."/>
            <person name="Riley R."/>
            <person name="Clum A."/>
            <person name="Nolan M."/>
            <person name="Lipzen A."/>
            <person name="Salamov A."/>
            <person name="Henrissat B."/>
            <person name="Wiebenga A."/>
            <person name="De Vries R.P."/>
            <person name="Grigoriev I.V."/>
            <person name="Mortensen U.H."/>
            <person name="Andersen M.R."/>
            <person name="Baker S.E."/>
        </authorList>
    </citation>
    <scope>NUCLEOTIDE SEQUENCE [LARGE SCALE GENOMIC DNA]</scope>
    <source>
        <strain evidence="4">CBS 113365</strain>
    </source>
</reference>
<dbReference type="InterPro" id="IPR024078">
    <property type="entry name" value="LmbE-like_dom_sf"/>
</dbReference>
<dbReference type="EMBL" id="KZ821630">
    <property type="protein sequence ID" value="PYH67457.1"/>
    <property type="molecule type" value="Genomic_DNA"/>
</dbReference>
<evidence type="ECO:0000313" key="4">
    <source>
        <dbReference type="EMBL" id="PYH67457.1"/>
    </source>
</evidence>
<dbReference type="SUPFAM" id="SSF102588">
    <property type="entry name" value="LmbE-like"/>
    <property type="match status" value="1"/>
</dbReference>
<dbReference type="RefSeq" id="XP_025561251.1">
    <property type="nucleotide sequence ID" value="XM_025707121.1"/>
</dbReference>
<evidence type="ECO:0000256" key="2">
    <source>
        <dbReference type="ARBA" id="ARBA00012176"/>
    </source>
</evidence>
<evidence type="ECO:0000313" key="5">
    <source>
        <dbReference type="Proteomes" id="UP000248405"/>
    </source>
</evidence>
<feature type="chain" id="PRO_5016304017" description="N-acetylglucosaminylphosphatidylinositol deacetylase" evidence="3">
    <location>
        <begin position="23"/>
        <end position="277"/>
    </location>
</feature>
<accession>A0A319B3X3</accession>
<dbReference type="Proteomes" id="UP000248405">
    <property type="component" value="Unassembled WGS sequence"/>
</dbReference>